<name>A0A5B6X0M5_9ROSI</name>
<dbReference type="PANTHER" id="PTHR15503:SF45">
    <property type="entry name" value="RNA-DIRECTED DNA POLYMERASE HOMOLOG"/>
    <property type="match status" value="1"/>
</dbReference>
<sequence>MRISPKNLSTLSARIDVMKGVITRAIQSPRVRYRGLRKRPGLMARLEQGPLLLSWIAAQQRVVQHSPRGRGQVRGGLTHSYVASTVFENLGILVKRTSSEVPVLSPLGQSVWASKLYRDVPLEVQGSLVKHRVCLDCATKRVVLRTEEDDEVVMIGEHLNHLTSVISALVAKKLCFRFRDSSIKDIRTVRDILDVFPEELQGLPLNREVEFWIELLSGIAPVSITPYRLASKELTELKAQL</sequence>
<keyword evidence="2" id="KW-1185">Reference proteome</keyword>
<proteinExistence type="predicted"/>
<dbReference type="Pfam" id="PF08284">
    <property type="entry name" value="RVP_2"/>
    <property type="match status" value="1"/>
</dbReference>
<protein>
    <submittedName>
        <fullName evidence="1">Alcohol-forming fatty acyl-CoA reductase-like</fullName>
    </submittedName>
</protein>
<dbReference type="PANTHER" id="PTHR15503">
    <property type="entry name" value="LDOC1 RELATED"/>
    <property type="match status" value="1"/>
</dbReference>
<dbReference type="AlphaFoldDB" id="A0A5B6X0M5"/>
<comment type="caution">
    <text evidence="1">The sequence shown here is derived from an EMBL/GenBank/DDBJ whole genome shotgun (WGS) entry which is preliminary data.</text>
</comment>
<dbReference type="OrthoDB" id="1751327at2759"/>
<reference evidence="2" key="1">
    <citation type="journal article" date="2019" name="Plant Biotechnol. J.">
        <title>Genome sequencing of the Australian wild diploid species Gossypium australe highlights disease resistance and delayed gland morphogenesis.</title>
        <authorList>
            <person name="Cai Y."/>
            <person name="Cai X."/>
            <person name="Wang Q."/>
            <person name="Wang P."/>
            <person name="Zhang Y."/>
            <person name="Cai C."/>
            <person name="Xu Y."/>
            <person name="Wang K."/>
            <person name="Zhou Z."/>
            <person name="Wang C."/>
            <person name="Geng S."/>
            <person name="Li B."/>
            <person name="Dong Q."/>
            <person name="Hou Y."/>
            <person name="Wang H."/>
            <person name="Ai P."/>
            <person name="Liu Z."/>
            <person name="Yi F."/>
            <person name="Sun M."/>
            <person name="An G."/>
            <person name="Cheng J."/>
            <person name="Zhang Y."/>
            <person name="Shi Q."/>
            <person name="Xie Y."/>
            <person name="Shi X."/>
            <person name="Chang Y."/>
            <person name="Huang F."/>
            <person name="Chen Y."/>
            <person name="Hong S."/>
            <person name="Mi L."/>
            <person name="Sun Q."/>
            <person name="Zhang L."/>
            <person name="Zhou B."/>
            <person name="Peng R."/>
            <person name="Zhang X."/>
            <person name="Liu F."/>
        </authorList>
    </citation>
    <scope>NUCLEOTIDE SEQUENCE [LARGE SCALE GENOMIC DNA]</scope>
    <source>
        <strain evidence="2">cv. PA1801</strain>
    </source>
</reference>
<evidence type="ECO:0000313" key="2">
    <source>
        <dbReference type="Proteomes" id="UP000325315"/>
    </source>
</evidence>
<evidence type="ECO:0000313" key="1">
    <source>
        <dbReference type="EMBL" id="KAA3486525.1"/>
    </source>
</evidence>
<dbReference type="Proteomes" id="UP000325315">
    <property type="component" value="Unassembled WGS sequence"/>
</dbReference>
<dbReference type="InterPro" id="IPR032567">
    <property type="entry name" value="RTL1-rel"/>
</dbReference>
<accession>A0A5B6X0M5</accession>
<gene>
    <name evidence="1" type="ORF">EPI10_030425</name>
</gene>
<dbReference type="EMBL" id="SMMG02000001">
    <property type="protein sequence ID" value="KAA3486525.1"/>
    <property type="molecule type" value="Genomic_DNA"/>
</dbReference>
<organism evidence="1 2">
    <name type="scientific">Gossypium australe</name>
    <dbReference type="NCBI Taxonomy" id="47621"/>
    <lineage>
        <taxon>Eukaryota</taxon>
        <taxon>Viridiplantae</taxon>
        <taxon>Streptophyta</taxon>
        <taxon>Embryophyta</taxon>
        <taxon>Tracheophyta</taxon>
        <taxon>Spermatophyta</taxon>
        <taxon>Magnoliopsida</taxon>
        <taxon>eudicotyledons</taxon>
        <taxon>Gunneridae</taxon>
        <taxon>Pentapetalae</taxon>
        <taxon>rosids</taxon>
        <taxon>malvids</taxon>
        <taxon>Malvales</taxon>
        <taxon>Malvaceae</taxon>
        <taxon>Malvoideae</taxon>
        <taxon>Gossypium</taxon>
    </lineage>
</organism>